<name>A0A9D2TF41_9FIRM</name>
<evidence type="ECO:0000256" key="4">
    <source>
        <dbReference type="ARBA" id="ARBA00022679"/>
    </source>
</evidence>
<evidence type="ECO:0000256" key="2">
    <source>
        <dbReference type="ARBA" id="ARBA00022475"/>
    </source>
</evidence>
<evidence type="ECO:0000256" key="12">
    <source>
        <dbReference type="NCBIfam" id="TIGR04265"/>
    </source>
</evidence>
<proteinExistence type="predicted"/>
<evidence type="ECO:0000259" key="14">
    <source>
        <dbReference type="PROSITE" id="PS50035"/>
    </source>
</evidence>
<dbReference type="NCBIfam" id="TIGR04265">
    <property type="entry name" value="bac_cardiolipin"/>
    <property type="match status" value="1"/>
</dbReference>
<dbReference type="GO" id="GO:0005886">
    <property type="term" value="C:plasma membrane"/>
    <property type="evidence" value="ECO:0007669"/>
    <property type="project" value="UniProtKB-SubCell"/>
</dbReference>
<dbReference type="Pfam" id="PF13396">
    <property type="entry name" value="PLDc_N"/>
    <property type="match status" value="1"/>
</dbReference>
<dbReference type="Proteomes" id="UP000823863">
    <property type="component" value="Unassembled WGS sequence"/>
</dbReference>
<evidence type="ECO:0000256" key="6">
    <source>
        <dbReference type="ARBA" id="ARBA00022737"/>
    </source>
</evidence>
<evidence type="ECO:0000256" key="10">
    <source>
        <dbReference type="ARBA" id="ARBA00023209"/>
    </source>
</evidence>
<evidence type="ECO:0000256" key="11">
    <source>
        <dbReference type="ARBA" id="ARBA00023264"/>
    </source>
</evidence>
<feature type="transmembrane region" description="Helical" evidence="13">
    <location>
        <begin position="83"/>
        <end position="101"/>
    </location>
</feature>
<keyword evidence="7 13" id="KW-1133">Transmembrane helix</keyword>
<dbReference type="InterPro" id="IPR027379">
    <property type="entry name" value="CLS_N"/>
</dbReference>
<reference evidence="15" key="1">
    <citation type="journal article" date="2021" name="PeerJ">
        <title>Extensive microbial diversity within the chicken gut microbiome revealed by metagenomics and culture.</title>
        <authorList>
            <person name="Gilroy R."/>
            <person name="Ravi A."/>
            <person name="Getino M."/>
            <person name="Pursley I."/>
            <person name="Horton D.L."/>
            <person name="Alikhan N.F."/>
            <person name="Baker D."/>
            <person name="Gharbi K."/>
            <person name="Hall N."/>
            <person name="Watson M."/>
            <person name="Adriaenssens E.M."/>
            <person name="Foster-Nyarko E."/>
            <person name="Jarju S."/>
            <person name="Secka A."/>
            <person name="Antonio M."/>
            <person name="Oren A."/>
            <person name="Chaudhuri R.R."/>
            <person name="La Ragione R."/>
            <person name="Hildebrand F."/>
            <person name="Pallen M.J."/>
        </authorList>
    </citation>
    <scope>NUCLEOTIDE SEQUENCE</scope>
    <source>
        <strain evidence="15">CHK198-12963</strain>
    </source>
</reference>
<dbReference type="Pfam" id="PF13091">
    <property type="entry name" value="PLDc_2"/>
    <property type="match status" value="2"/>
</dbReference>
<keyword evidence="9 13" id="KW-0472">Membrane</keyword>
<evidence type="ECO:0000256" key="3">
    <source>
        <dbReference type="ARBA" id="ARBA00022516"/>
    </source>
</evidence>
<dbReference type="GO" id="GO:0032049">
    <property type="term" value="P:cardiolipin biosynthetic process"/>
    <property type="evidence" value="ECO:0007669"/>
    <property type="project" value="UniProtKB-UniRule"/>
</dbReference>
<keyword evidence="10" id="KW-0594">Phospholipid biosynthesis</keyword>
<dbReference type="CDD" id="cd09154">
    <property type="entry name" value="PLDc_SMU_988_like_1"/>
    <property type="match status" value="1"/>
</dbReference>
<evidence type="ECO:0000313" key="16">
    <source>
        <dbReference type="Proteomes" id="UP000823863"/>
    </source>
</evidence>
<dbReference type="EC" id="2.7.8.-" evidence="12"/>
<evidence type="ECO:0000256" key="8">
    <source>
        <dbReference type="ARBA" id="ARBA00023098"/>
    </source>
</evidence>
<dbReference type="Gene3D" id="3.30.870.10">
    <property type="entry name" value="Endonuclease Chain A"/>
    <property type="match status" value="2"/>
</dbReference>
<evidence type="ECO:0000256" key="7">
    <source>
        <dbReference type="ARBA" id="ARBA00022989"/>
    </source>
</evidence>
<keyword evidence="4" id="KW-0808">Transferase</keyword>
<dbReference type="PANTHER" id="PTHR21248">
    <property type="entry name" value="CARDIOLIPIN SYNTHASE"/>
    <property type="match status" value="1"/>
</dbReference>
<feature type="transmembrane region" description="Helical" evidence="13">
    <location>
        <begin position="51"/>
        <end position="71"/>
    </location>
</feature>
<protein>
    <recommendedName>
        <fullName evidence="12">Cardiolipin synthase</fullName>
        <ecNumber evidence="12">2.7.8.-</ecNumber>
    </recommendedName>
</protein>
<dbReference type="InterPro" id="IPR025202">
    <property type="entry name" value="PLD-like_dom"/>
</dbReference>
<evidence type="ECO:0000313" key="15">
    <source>
        <dbReference type="EMBL" id="HJC67599.1"/>
    </source>
</evidence>
<keyword evidence="8" id="KW-0443">Lipid metabolism</keyword>
<organism evidence="15 16">
    <name type="scientific">Candidatus Enterocloster excrementigallinarum</name>
    <dbReference type="NCBI Taxonomy" id="2838558"/>
    <lineage>
        <taxon>Bacteria</taxon>
        <taxon>Bacillati</taxon>
        <taxon>Bacillota</taxon>
        <taxon>Clostridia</taxon>
        <taxon>Lachnospirales</taxon>
        <taxon>Lachnospiraceae</taxon>
        <taxon>Enterocloster</taxon>
    </lineage>
</organism>
<evidence type="ECO:0000256" key="9">
    <source>
        <dbReference type="ARBA" id="ARBA00023136"/>
    </source>
</evidence>
<comment type="subcellular location">
    <subcellularLocation>
        <location evidence="1">Cell membrane</location>
        <topology evidence="1">Multi-pass membrane protein</topology>
    </subcellularLocation>
</comment>
<dbReference type="PROSITE" id="PS50035">
    <property type="entry name" value="PLD"/>
    <property type="match status" value="2"/>
</dbReference>
<accession>A0A9D2TF41</accession>
<keyword evidence="5 13" id="KW-0812">Transmembrane</keyword>
<evidence type="ECO:0000256" key="5">
    <source>
        <dbReference type="ARBA" id="ARBA00022692"/>
    </source>
</evidence>
<keyword evidence="2" id="KW-1003">Cell membrane</keyword>
<comment type="caution">
    <text evidence="15">The sequence shown here is derived from an EMBL/GenBank/DDBJ whole genome shotgun (WGS) entry which is preliminary data.</text>
</comment>
<feature type="domain" description="PLD phosphodiesterase" evidence="14">
    <location>
        <begin position="259"/>
        <end position="286"/>
    </location>
</feature>
<dbReference type="InterPro" id="IPR022924">
    <property type="entry name" value="Cardiolipin_synthase"/>
</dbReference>
<dbReference type="EMBL" id="DWWB01000077">
    <property type="protein sequence ID" value="HJC67599.1"/>
    <property type="molecule type" value="Genomic_DNA"/>
</dbReference>
<dbReference type="CDD" id="cd09160">
    <property type="entry name" value="PLDc_SMU_988_like_2"/>
    <property type="match status" value="1"/>
</dbReference>
<dbReference type="PANTHER" id="PTHR21248:SF22">
    <property type="entry name" value="PHOSPHOLIPASE D"/>
    <property type="match status" value="1"/>
</dbReference>
<evidence type="ECO:0000256" key="13">
    <source>
        <dbReference type="SAM" id="Phobius"/>
    </source>
</evidence>
<sequence length="529" mass="61400">MSICLTYGGKNLKKKLRGLLRIIFGRTTYVLLAILLQIAILFIPLRLMEEYVVYLYAAFVLLGAVAVIYILNEQTDSSFKLAWVIPVLVFPVFGVALYIFVHIQIIPKLMAGRLKQTGSEIRPFLEQDEDTARQAMEESNDVKGLIHYMNHWAGYPIYRNSSVEFFPLGEDKFEALKAELKKARHFIFMEYFIIERGIMWNAILEILEEKVKEGVEVRVLYDGTCSMMLLPYHYPQELEKKGIRCKMFSPVKPVLSTHQNNRDHRKIVVIDGHTGFTGGVNLADEYINQKMRFGHWKDTAVMIKGEAVKSLTMMFLQMWHVAEKDYEKEYDRYLAPPETFAGLPGDKRGFVLPYGDSPMDKERVGEEVYMDILNRAKRYVHIMTPYLILDDDMKNALCFAAKRGVEVIIIMPHIPDKLYAYLLARTYYPELIQAGVRIYEYTPGFVHAKEFICDDEKAVVGTINLDFRSLYLHFECGVYLYRNSAIVQMERDFRETLAKCEKITLKDCRSYPFFKRLAGRTLRLIAPLM</sequence>
<dbReference type="GO" id="GO:0008808">
    <property type="term" value="F:cardiolipin synthase activity"/>
    <property type="evidence" value="ECO:0007669"/>
    <property type="project" value="UniProtKB-UniRule"/>
</dbReference>
<feature type="transmembrane region" description="Helical" evidence="13">
    <location>
        <begin position="23"/>
        <end position="45"/>
    </location>
</feature>
<keyword evidence="6" id="KW-0677">Repeat</keyword>
<dbReference type="InterPro" id="IPR001736">
    <property type="entry name" value="PLipase_D/transphosphatidylase"/>
</dbReference>
<feature type="domain" description="PLD phosphodiesterase" evidence="14">
    <location>
        <begin position="442"/>
        <end position="469"/>
    </location>
</feature>
<dbReference type="SMART" id="SM00155">
    <property type="entry name" value="PLDc"/>
    <property type="match status" value="2"/>
</dbReference>
<gene>
    <name evidence="15" type="primary">cls</name>
    <name evidence="15" type="ORF">H9931_12950</name>
</gene>
<keyword evidence="3" id="KW-0444">Lipid biosynthesis</keyword>
<keyword evidence="11" id="KW-1208">Phospholipid metabolism</keyword>
<dbReference type="AlphaFoldDB" id="A0A9D2TF41"/>
<dbReference type="SUPFAM" id="SSF56024">
    <property type="entry name" value="Phospholipase D/nuclease"/>
    <property type="match status" value="2"/>
</dbReference>
<evidence type="ECO:0000256" key="1">
    <source>
        <dbReference type="ARBA" id="ARBA00004651"/>
    </source>
</evidence>
<reference evidence="15" key="2">
    <citation type="submission" date="2021-04" db="EMBL/GenBank/DDBJ databases">
        <authorList>
            <person name="Gilroy R."/>
        </authorList>
    </citation>
    <scope>NUCLEOTIDE SEQUENCE</scope>
    <source>
        <strain evidence="15">CHK198-12963</strain>
    </source>
</reference>